<dbReference type="AlphaFoldDB" id="E4YMS9"/>
<dbReference type="Proteomes" id="UP000011014">
    <property type="component" value="Unassembled WGS sequence"/>
</dbReference>
<keyword evidence="2" id="KW-0812">Transmembrane</keyword>
<feature type="compositionally biased region" description="Basic and acidic residues" evidence="1">
    <location>
        <begin position="109"/>
        <end position="120"/>
    </location>
</feature>
<name>E4YMS9_OIKDI</name>
<feature type="transmembrane region" description="Helical" evidence="2">
    <location>
        <begin position="38"/>
        <end position="63"/>
    </location>
</feature>
<feature type="transmembrane region" description="Helical" evidence="2">
    <location>
        <begin position="7"/>
        <end position="26"/>
    </location>
</feature>
<organism evidence="3">
    <name type="scientific">Oikopleura dioica</name>
    <name type="common">Tunicate</name>
    <dbReference type="NCBI Taxonomy" id="34765"/>
    <lineage>
        <taxon>Eukaryota</taxon>
        <taxon>Metazoa</taxon>
        <taxon>Chordata</taxon>
        <taxon>Tunicata</taxon>
        <taxon>Appendicularia</taxon>
        <taxon>Copelata</taxon>
        <taxon>Oikopleuridae</taxon>
        <taxon>Oikopleura</taxon>
    </lineage>
</organism>
<evidence type="ECO:0000256" key="2">
    <source>
        <dbReference type="SAM" id="Phobius"/>
    </source>
</evidence>
<reference evidence="3" key="1">
    <citation type="journal article" date="2010" name="Science">
        <title>Plasticity of animal genome architecture unmasked by rapid evolution of a pelagic tunicate.</title>
        <authorList>
            <person name="Denoeud F."/>
            <person name="Henriet S."/>
            <person name="Mungpakdee S."/>
            <person name="Aury J.M."/>
            <person name="Da Silva C."/>
            <person name="Brinkmann H."/>
            <person name="Mikhaleva J."/>
            <person name="Olsen L.C."/>
            <person name="Jubin C."/>
            <person name="Canestro C."/>
            <person name="Bouquet J.M."/>
            <person name="Danks G."/>
            <person name="Poulain J."/>
            <person name="Campsteijn C."/>
            <person name="Adamski M."/>
            <person name="Cross I."/>
            <person name="Yadetie F."/>
            <person name="Muffato M."/>
            <person name="Louis A."/>
            <person name="Butcher S."/>
            <person name="Tsagkogeorga G."/>
            <person name="Konrad A."/>
            <person name="Singh S."/>
            <person name="Jensen M.F."/>
            <person name="Cong E.H."/>
            <person name="Eikeseth-Otteraa H."/>
            <person name="Noel B."/>
            <person name="Anthouard V."/>
            <person name="Porcel B.M."/>
            <person name="Kachouri-Lafond R."/>
            <person name="Nishino A."/>
            <person name="Ugolini M."/>
            <person name="Chourrout P."/>
            <person name="Nishida H."/>
            <person name="Aasland R."/>
            <person name="Huzurbazar S."/>
            <person name="Westhof E."/>
            <person name="Delsuc F."/>
            <person name="Lehrach H."/>
            <person name="Reinhardt R."/>
            <person name="Weissenbach J."/>
            <person name="Roy S.W."/>
            <person name="Artiguenave F."/>
            <person name="Postlethwait J.H."/>
            <person name="Manak J.R."/>
            <person name="Thompson E.M."/>
            <person name="Jaillon O."/>
            <person name="Du Pasquier L."/>
            <person name="Boudinot P."/>
            <person name="Liberles D.A."/>
            <person name="Volff J.N."/>
            <person name="Philippe H."/>
            <person name="Lenhard B."/>
            <person name="Roest Crollius H."/>
            <person name="Wincker P."/>
            <person name="Chourrout D."/>
        </authorList>
    </citation>
    <scope>NUCLEOTIDE SEQUENCE [LARGE SCALE GENOMIC DNA]</scope>
</reference>
<proteinExistence type="predicted"/>
<feature type="compositionally biased region" description="Low complexity" evidence="1">
    <location>
        <begin position="158"/>
        <end position="170"/>
    </location>
</feature>
<sequence length="357" mass="40697">MHQRPSICTVIIGIVMFISGIIAIALEFIDDDAETGFFGLILGMSICGTGMVLFTGGLTWLCCQKPPRISEILSNKAASLSNSFRKSDTFIDETNYRKSEFGPTQVKSKTLDPRTEDPTARRAVTRLSFRDCPDDRIDSLEEKVEMVKKEETKKRSKNTSVSSCSEKSSSPVQKTKPVLQKSKSILRGTSFYDDKLLEQCSIPSPPKIRNEKRKGSRSHFVISDLEQSKIHEIGLENGEIKLILYRERKRQLEEELGRRLKREAIYQELIRSEYLTLQPPYRSSPIPDYSPRISSRSLDRRFYQMNSSKNVSSAHTLRETISYIGDEIHARLHSKNVALRRTIFPTISSLAIRTDNH</sequence>
<evidence type="ECO:0000256" key="1">
    <source>
        <dbReference type="SAM" id="MobiDB-lite"/>
    </source>
</evidence>
<accession>E4YMS9</accession>
<keyword evidence="2" id="KW-0472">Membrane</keyword>
<protein>
    <submittedName>
        <fullName evidence="3">Uncharacterized protein</fullName>
    </submittedName>
</protein>
<dbReference type="EMBL" id="FN654840">
    <property type="protein sequence ID" value="CBY36788.1"/>
    <property type="molecule type" value="Genomic_DNA"/>
</dbReference>
<keyword evidence="2" id="KW-1133">Transmembrane helix</keyword>
<gene>
    <name evidence="3" type="ORF">GSOID_T00029824001</name>
</gene>
<evidence type="ECO:0000313" key="3">
    <source>
        <dbReference type="EMBL" id="CBY36788.1"/>
    </source>
</evidence>
<feature type="region of interest" description="Disordered" evidence="1">
    <location>
        <begin position="101"/>
        <end position="120"/>
    </location>
</feature>
<feature type="region of interest" description="Disordered" evidence="1">
    <location>
        <begin position="147"/>
        <end position="180"/>
    </location>
</feature>